<keyword evidence="1" id="KW-1133">Transmembrane helix</keyword>
<evidence type="ECO:0000256" key="1">
    <source>
        <dbReference type="SAM" id="Phobius"/>
    </source>
</evidence>
<feature type="transmembrane region" description="Helical" evidence="1">
    <location>
        <begin position="6"/>
        <end position="26"/>
    </location>
</feature>
<name>A0A941F6E9_9BACT</name>
<evidence type="ECO:0000313" key="3">
    <source>
        <dbReference type="Proteomes" id="UP000679220"/>
    </source>
</evidence>
<dbReference type="EMBL" id="JAGTAR010000023">
    <property type="protein sequence ID" value="MBR8536813.1"/>
    <property type="molecule type" value="Genomic_DNA"/>
</dbReference>
<sequence length="220" mass="24493">MKTSKIILISFLSVVVAFLLSFMITIERPNHFNSNEQLETIESELSNIHVVLIQSGNSVNLRTDSIGKLQYTYEKDSVIGKPFEIIADTLILKSSASSKSRLSYNINVSNINTIVNNGGSVNIDIQQDSIQITNLHQGQFQIQRSSAINFVQLTSHEKSRTIVSSKQIQELDAQISGATLIVNKPIERVKLTAKDKADVTLHKVNLLAAECDTSSRYRIF</sequence>
<reference evidence="2" key="1">
    <citation type="journal article" date="2018" name="Int. J. Syst. Evol. Microbiol.">
        <title>Carboxylicivirga sediminis sp. nov., isolated from coastal sediment.</title>
        <authorList>
            <person name="Wang F.Q."/>
            <person name="Ren L.H."/>
            <person name="Zou R.J."/>
            <person name="Sun Y.Z."/>
            <person name="Liu X.J."/>
            <person name="Jiang F."/>
            <person name="Liu L.J."/>
        </authorList>
    </citation>
    <scope>NUCLEOTIDE SEQUENCE</scope>
    <source>
        <strain evidence="2">JR1</strain>
    </source>
</reference>
<proteinExistence type="predicted"/>
<gene>
    <name evidence="2" type="ORF">KDU71_14660</name>
</gene>
<keyword evidence="1" id="KW-0472">Membrane</keyword>
<organism evidence="2 3">
    <name type="scientific">Carboxylicivirga sediminis</name>
    <dbReference type="NCBI Taxonomy" id="2006564"/>
    <lineage>
        <taxon>Bacteria</taxon>
        <taxon>Pseudomonadati</taxon>
        <taxon>Bacteroidota</taxon>
        <taxon>Bacteroidia</taxon>
        <taxon>Marinilabiliales</taxon>
        <taxon>Marinilabiliaceae</taxon>
        <taxon>Carboxylicivirga</taxon>
    </lineage>
</organism>
<dbReference type="AlphaFoldDB" id="A0A941F6E9"/>
<keyword evidence="1" id="KW-0812">Transmembrane</keyword>
<protein>
    <submittedName>
        <fullName evidence="2">Uncharacterized protein</fullName>
    </submittedName>
</protein>
<evidence type="ECO:0000313" key="2">
    <source>
        <dbReference type="EMBL" id="MBR8536813.1"/>
    </source>
</evidence>
<dbReference type="Proteomes" id="UP000679220">
    <property type="component" value="Unassembled WGS sequence"/>
</dbReference>
<reference evidence="2" key="2">
    <citation type="submission" date="2021-04" db="EMBL/GenBank/DDBJ databases">
        <authorList>
            <person name="Zhang T."/>
            <person name="Zhang Y."/>
            <person name="Lu D."/>
            <person name="Zuo D."/>
            <person name="Du Z."/>
        </authorList>
    </citation>
    <scope>NUCLEOTIDE SEQUENCE</scope>
    <source>
        <strain evidence="2">JR1</strain>
    </source>
</reference>
<accession>A0A941F6E9</accession>
<comment type="caution">
    <text evidence="2">The sequence shown here is derived from an EMBL/GenBank/DDBJ whole genome shotgun (WGS) entry which is preliminary data.</text>
</comment>
<keyword evidence="3" id="KW-1185">Reference proteome</keyword>
<dbReference type="RefSeq" id="WP_212191841.1">
    <property type="nucleotide sequence ID" value="NZ_JAGTAR010000023.1"/>
</dbReference>